<dbReference type="GO" id="GO:0006654">
    <property type="term" value="P:phosphatidic acid biosynthetic process"/>
    <property type="evidence" value="ECO:0007669"/>
    <property type="project" value="TreeGrafter"/>
</dbReference>
<protein>
    <submittedName>
        <fullName evidence="6">1-acyl-sn-glycerol-3-phosphate acyltransferase</fullName>
    </submittedName>
</protein>
<reference evidence="6 7" key="1">
    <citation type="submission" date="2018-03" db="EMBL/GenBank/DDBJ databases">
        <title>Genomic Encyclopedia of Type Strains, Phase III (KMG-III): the genomes of soil and plant-associated and newly described type strains.</title>
        <authorList>
            <person name="Whitman W."/>
        </authorList>
    </citation>
    <scope>NUCLEOTIDE SEQUENCE [LARGE SCALE GENOMIC DNA]</scope>
    <source>
        <strain evidence="6 7">CGMCC 1.12700</strain>
    </source>
</reference>
<gene>
    <name evidence="6" type="ORF">B0I18_10579</name>
</gene>
<dbReference type="EMBL" id="PYGD01000005">
    <property type="protein sequence ID" value="PSK91496.1"/>
    <property type="molecule type" value="Genomic_DNA"/>
</dbReference>
<keyword evidence="4" id="KW-1133">Transmembrane helix</keyword>
<name>A0A2P8D2U9_9BACT</name>
<keyword evidence="7" id="KW-1185">Reference proteome</keyword>
<dbReference type="RefSeq" id="WP_106523396.1">
    <property type="nucleotide sequence ID" value="NZ_PYGD01000005.1"/>
</dbReference>
<evidence type="ECO:0000256" key="3">
    <source>
        <dbReference type="ARBA" id="ARBA00023315"/>
    </source>
</evidence>
<keyword evidence="4" id="KW-0472">Membrane</keyword>
<organism evidence="6 7">
    <name type="scientific">Taibaiella chishuiensis</name>
    <dbReference type="NCBI Taxonomy" id="1434707"/>
    <lineage>
        <taxon>Bacteria</taxon>
        <taxon>Pseudomonadati</taxon>
        <taxon>Bacteroidota</taxon>
        <taxon>Chitinophagia</taxon>
        <taxon>Chitinophagales</taxon>
        <taxon>Chitinophagaceae</taxon>
        <taxon>Taibaiella</taxon>
    </lineage>
</organism>
<feature type="domain" description="Phospholipid/glycerol acyltransferase" evidence="5">
    <location>
        <begin position="71"/>
        <end position="185"/>
    </location>
</feature>
<dbReference type="SMART" id="SM00563">
    <property type="entry name" value="PlsC"/>
    <property type="match status" value="1"/>
</dbReference>
<evidence type="ECO:0000313" key="6">
    <source>
        <dbReference type="EMBL" id="PSK91496.1"/>
    </source>
</evidence>
<dbReference type="InterPro" id="IPR002123">
    <property type="entry name" value="Plipid/glycerol_acylTrfase"/>
</dbReference>
<accession>A0A2P8D2U9</accession>
<dbReference type="PANTHER" id="PTHR10434">
    <property type="entry name" value="1-ACYL-SN-GLYCEROL-3-PHOSPHATE ACYLTRANSFERASE"/>
    <property type="match status" value="1"/>
</dbReference>
<evidence type="ECO:0000259" key="5">
    <source>
        <dbReference type="SMART" id="SM00563"/>
    </source>
</evidence>
<dbReference type="SUPFAM" id="SSF69593">
    <property type="entry name" value="Glycerol-3-phosphate (1)-acyltransferase"/>
    <property type="match status" value="1"/>
</dbReference>
<evidence type="ECO:0000256" key="4">
    <source>
        <dbReference type="SAM" id="Phobius"/>
    </source>
</evidence>
<sequence length="240" mass="27440">MRIVFFIYGVLCLVLLFLLTGPLFIACVFINTDAAINLAYVLLRYIARLWLGLTFLRLRITGQARYNREQRILIANHSSYLDILTAMASIRGRYRILGKSGMGRIPLLGFFYRRLVIGVDRQDSSDRAMSVRMLNKALAKGYAVLIFPEGTFNESGAVLKTFYNGAFKLALARKIDLQPMLFPDNRDRMHYRSIFSLNPGRVRVIFSDRILISRYDNGQTAQLKNDAINVMEKAWSLAQP</sequence>
<comment type="caution">
    <text evidence="6">The sequence shown here is derived from an EMBL/GenBank/DDBJ whole genome shotgun (WGS) entry which is preliminary data.</text>
</comment>
<feature type="transmembrane region" description="Helical" evidence="4">
    <location>
        <begin position="38"/>
        <end position="58"/>
    </location>
</feature>
<feature type="transmembrane region" description="Helical" evidence="4">
    <location>
        <begin position="7"/>
        <end position="32"/>
    </location>
</feature>
<dbReference type="PANTHER" id="PTHR10434:SF11">
    <property type="entry name" value="1-ACYL-SN-GLYCEROL-3-PHOSPHATE ACYLTRANSFERASE"/>
    <property type="match status" value="1"/>
</dbReference>
<proteinExistence type="predicted"/>
<dbReference type="CDD" id="cd07989">
    <property type="entry name" value="LPLAT_AGPAT-like"/>
    <property type="match status" value="1"/>
</dbReference>
<dbReference type="OrthoDB" id="9803035at2"/>
<comment type="pathway">
    <text evidence="1">Lipid metabolism.</text>
</comment>
<keyword evidence="3 6" id="KW-0012">Acyltransferase</keyword>
<keyword evidence="2 6" id="KW-0808">Transferase</keyword>
<dbReference type="PROSITE" id="PS51257">
    <property type="entry name" value="PROKAR_LIPOPROTEIN"/>
    <property type="match status" value="1"/>
</dbReference>
<keyword evidence="4" id="KW-0812">Transmembrane</keyword>
<dbReference type="AlphaFoldDB" id="A0A2P8D2U9"/>
<dbReference type="Proteomes" id="UP000240572">
    <property type="component" value="Unassembled WGS sequence"/>
</dbReference>
<dbReference type="GO" id="GO:0003841">
    <property type="term" value="F:1-acylglycerol-3-phosphate O-acyltransferase activity"/>
    <property type="evidence" value="ECO:0007669"/>
    <property type="project" value="TreeGrafter"/>
</dbReference>
<dbReference type="Pfam" id="PF01553">
    <property type="entry name" value="Acyltransferase"/>
    <property type="match status" value="1"/>
</dbReference>
<evidence type="ECO:0000256" key="1">
    <source>
        <dbReference type="ARBA" id="ARBA00005189"/>
    </source>
</evidence>
<evidence type="ECO:0000256" key="2">
    <source>
        <dbReference type="ARBA" id="ARBA00022679"/>
    </source>
</evidence>
<evidence type="ECO:0000313" key="7">
    <source>
        <dbReference type="Proteomes" id="UP000240572"/>
    </source>
</evidence>